<dbReference type="InterPro" id="IPR039424">
    <property type="entry name" value="SBP_5"/>
</dbReference>
<dbReference type="Proteomes" id="UP000620156">
    <property type="component" value="Unassembled WGS sequence"/>
</dbReference>
<evidence type="ECO:0000256" key="1">
    <source>
        <dbReference type="SAM" id="MobiDB-lite"/>
    </source>
</evidence>
<dbReference type="GO" id="GO:0042597">
    <property type="term" value="C:periplasmic space"/>
    <property type="evidence" value="ECO:0007669"/>
    <property type="project" value="UniProtKB-ARBA"/>
</dbReference>
<comment type="caution">
    <text evidence="4">The sequence shown here is derived from an EMBL/GenBank/DDBJ whole genome shotgun (WGS) entry which is preliminary data.</text>
</comment>
<accession>A0A918BPL3</accession>
<dbReference type="InterPro" id="IPR000914">
    <property type="entry name" value="SBP_5_dom"/>
</dbReference>
<dbReference type="InterPro" id="IPR030678">
    <property type="entry name" value="Peptide/Ni-bd"/>
</dbReference>
<dbReference type="GO" id="GO:1904680">
    <property type="term" value="F:peptide transmembrane transporter activity"/>
    <property type="evidence" value="ECO:0007669"/>
    <property type="project" value="TreeGrafter"/>
</dbReference>
<dbReference type="SUPFAM" id="SSF53850">
    <property type="entry name" value="Periplasmic binding protein-like II"/>
    <property type="match status" value="1"/>
</dbReference>
<dbReference type="Gene3D" id="3.10.105.10">
    <property type="entry name" value="Dipeptide-binding Protein, Domain 3"/>
    <property type="match status" value="1"/>
</dbReference>
<reference evidence="4" key="1">
    <citation type="journal article" date="2014" name="Int. J. Syst. Evol. Microbiol.">
        <title>Complete genome sequence of Corynebacterium casei LMG S-19264T (=DSM 44701T), isolated from a smear-ripened cheese.</title>
        <authorList>
            <consortium name="US DOE Joint Genome Institute (JGI-PGF)"/>
            <person name="Walter F."/>
            <person name="Albersmeier A."/>
            <person name="Kalinowski J."/>
            <person name="Ruckert C."/>
        </authorList>
    </citation>
    <scope>NUCLEOTIDE SEQUENCE</scope>
    <source>
        <strain evidence="4">JCM 3131</strain>
    </source>
</reference>
<dbReference type="PROSITE" id="PS51318">
    <property type="entry name" value="TAT"/>
    <property type="match status" value="1"/>
</dbReference>
<feature type="region of interest" description="Disordered" evidence="1">
    <location>
        <begin position="31"/>
        <end position="51"/>
    </location>
</feature>
<evidence type="ECO:0000256" key="2">
    <source>
        <dbReference type="SAM" id="SignalP"/>
    </source>
</evidence>
<evidence type="ECO:0000313" key="4">
    <source>
        <dbReference type="EMBL" id="GGQ81990.1"/>
    </source>
</evidence>
<dbReference type="PANTHER" id="PTHR30290:SF65">
    <property type="entry name" value="MONOACYL PHOSPHATIDYLINOSITOL TETRAMANNOSIDE-BINDING PROTEIN LPQW-RELATED"/>
    <property type="match status" value="1"/>
</dbReference>
<dbReference type="EMBL" id="BMQK01000019">
    <property type="protein sequence ID" value="GGQ81990.1"/>
    <property type="molecule type" value="Genomic_DNA"/>
</dbReference>
<dbReference type="InterPro" id="IPR006311">
    <property type="entry name" value="TAT_signal"/>
</dbReference>
<evidence type="ECO:0000313" key="5">
    <source>
        <dbReference type="Proteomes" id="UP000620156"/>
    </source>
</evidence>
<gene>
    <name evidence="4" type="ORF">GCM10010145_59480</name>
</gene>
<keyword evidence="5" id="KW-1185">Reference proteome</keyword>
<dbReference type="AlphaFoldDB" id="A0A918BPL3"/>
<sequence length="523" mass="56364">MTQPSFPHAPASRRSVLTALAALAVLPLSACSSSDGSAASAESSASAAPADGGTLRYAATGSPATASDDPHGGLGNESDILRFALVYDVLTLPGEDGGTRPRLATSWKPNETLDRWTFTLRKDARFTDGTRVRAADVLYSLRRIADKAAENYGRLADFDLDGSTAPDEHTVVLATRTPMADAPRALESVSFVVPEGTEDFSRPVPGSGPYKVEGTSSRTSVLTRNDDWWGKRPHLDRIEIQAVADPQARANAVVSGQADVAGSVSPAAVKSAGTSARTQVVRREGVTEYPFVMRLDTEPFDDPRVREAFRLAADRKALVDTVYLGYGRIANDLPTPYDPSTPKDLPQRTRDVEKARRLLAEAGHEDGLSVTLHTTTSYPGMDTAATLYAQQLADIGVEAEVKVEPADTYWTAVYAKKAFYTGYYGGISFTDLTRVGLLSDSPTNETAWRSDTFDDGFDRAMATADDTERQELLAGIQKELWEDGGYVVWGTGDGLDLAAPGVRGLPDGPGFQRMFIDQVWLDR</sequence>
<feature type="chain" id="PRO_5038540509" evidence="2">
    <location>
        <begin position="31"/>
        <end position="523"/>
    </location>
</feature>
<dbReference type="RefSeq" id="WP_189219993.1">
    <property type="nucleotide sequence ID" value="NZ_BMQK01000019.1"/>
</dbReference>
<feature type="signal peptide" evidence="2">
    <location>
        <begin position="1"/>
        <end position="30"/>
    </location>
</feature>
<dbReference type="CDD" id="cd08503">
    <property type="entry name" value="PBP2_NikA_DppA_OppA_like_17"/>
    <property type="match status" value="1"/>
</dbReference>
<dbReference type="PIRSF" id="PIRSF002741">
    <property type="entry name" value="MppA"/>
    <property type="match status" value="1"/>
</dbReference>
<proteinExistence type="predicted"/>
<organism evidence="4 5">
    <name type="scientific">Streptomyces ruber</name>
    <dbReference type="NCBI Taxonomy" id="83378"/>
    <lineage>
        <taxon>Bacteria</taxon>
        <taxon>Bacillati</taxon>
        <taxon>Actinomycetota</taxon>
        <taxon>Actinomycetes</taxon>
        <taxon>Kitasatosporales</taxon>
        <taxon>Streptomycetaceae</taxon>
        <taxon>Streptomyces</taxon>
    </lineage>
</organism>
<reference evidence="4" key="2">
    <citation type="submission" date="2020-09" db="EMBL/GenBank/DDBJ databases">
        <authorList>
            <person name="Sun Q."/>
            <person name="Ohkuma M."/>
        </authorList>
    </citation>
    <scope>NUCLEOTIDE SEQUENCE</scope>
    <source>
        <strain evidence="4">JCM 3131</strain>
    </source>
</reference>
<dbReference type="GO" id="GO:0043190">
    <property type="term" value="C:ATP-binding cassette (ABC) transporter complex"/>
    <property type="evidence" value="ECO:0007669"/>
    <property type="project" value="InterPro"/>
</dbReference>
<dbReference type="Gene3D" id="3.40.190.10">
    <property type="entry name" value="Periplasmic binding protein-like II"/>
    <property type="match status" value="1"/>
</dbReference>
<protein>
    <submittedName>
        <fullName evidence="4">ABC transporter substrate-binding protein</fullName>
    </submittedName>
</protein>
<dbReference type="PANTHER" id="PTHR30290">
    <property type="entry name" value="PERIPLASMIC BINDING COMPONENT OF ABC TRANSPORTER"/>
    <property type="match status" value="1"/>
</dbReference>
<evidence type="ECO:0000259" key="3">
    <source>
        <dbReference type="Pfam" id="PF00496"/>
    </source>
</evidence>
<feature type="compositionally biased region" description="Low complexity" evidence="1">
    <location>
        <begin position="31"/>
        <end position="50"/>
    </location>
</feature>
<dbReference type="GO" id="GO:0015833">
    <property type="term" value="P:peptide transport"/>
    <property type="evidence" value="ECO:0007669"/>
    <property type="project" value="TreeGrafter"/>
</dbReference>
<keyword evidence="2" id="KW-0732">Signal</keyword>
<dbReference type="Pfam" id="PF00496">
    <property type="entry name" value="SBP_bac_5"/>
    <property type="match status" value="1"/>
</dbReference>
<feature type="domain" description="Solute-binding protein family 5" evidence="3">
    <location>
        <begin position="100"/>
        <end position="417"/>
    </location>
</feature>
<name>A0A918BPL3_9ACTN</name>